<keyword evidence="2" id="KW-1185">Reference proteome</keyword>
<name>A0ABY6L6B9_9ARAC</name>
<sequence>MYFLEDTRRFFELLSPVLLLLSLTVLLLSLNFQVVQRFDTVQVRLFLWNSIYEKFYCMSFVPIRNTLLYILGKLDQVGHKGAGEFDLPRNMSLLVKVDYLPVEFFASSAYRFPFEGLFDFRSFSFGIAVVVHYAVLLRVNLNVFVAAVQYDVALLRWPQQ</sequence>
<dbReference type="EMBL" id="CP092875">
    <property type="protein sequence ID" value="UYV75752.1"/>
    <property type="molecule type" value="Genomic_DNA"/>
</dbReference>
<gene>
    <name evidence="1" type="ORF">LAZ67_13001219</name>
</gene>
<evidence type="ECO:0000313" key="1">
    <source>
        <dbReference type="EMBL" id="UYV75752.1"/>
    </source>
</evidence>
<proteinExistence type="predicted"/>
<accession>A0ABY6L6B9</accession>
<evidence type="ECO:0000313" key="2">
    <source>
        <dbReference type="Proteomes" id="UP001235939"/>
    </source>
</evidence>
<organism evidence="1 2">
    <name type="scientific">Cordylochernes scorpioides</name>
    <dbReference type="NCBI Taxonomy" id="51811"/>
    <lineage>
        <taxon>Eukaryota</taxon>
        <taxon>Metazoa</taxon>
        <taxon>Ecdysozoa</taxon>
        <taxon>Arthropoda</taxon>
        <taxon>Chelicerata</taxon>
        <taxon>Arachnida</taxon>
        <taxon>Pseudoscorpiones</taxon>
        <taxon>Cheliferoidea</taxon>
        <taxon>Chernetidae</taxon>
        <taxon>Cordylochernes</taxon>
    </lineage>
</organism>
<dbReference type="Proteomes" id="UP001235939">
    <property type="component" value="Chromosome 13"/>
</dbReference>
<reference evidence="1 2" key="1">
    <citation type="submission" date="2022-01" db="EMBL/GenBank/DDBJ databases">
        <title>A chromosomal length assembly of Cordylochernes scorpioides.</title>
        <authorList>
            <person name="Zeh D."/>
            <person name="Zeh J."/>
        </authorList>
    </citation>
    <scope>NUCLEOTIDE SEQUENCE [LARGE SCALE GENOMIC DNA]</scope>
    <source>
        <strain evidence="1">IN4F17</strain>
        <tissue evidence="1">Whole Body</tissue>
    </source>
</reference>
<protein>
    <submittedName>
        <fullName evidence="1">Uncharacterized protein</fullName>
    </submittedName>
</protein>